<evidence type="ECO:0000313" key="2">
    <source>
        <dbReference type="Proteomes" id="UP001066276"/>
    </source>
</evidence>
<comment type="caution">
    <text evidence="1">The sequence shown here is derived from an EMBL/GenBank/DDBJ whole genome shotgun (WGS) entry which is preliminary data.</text>
</comment>
<name>A0AAV7S4K9_PLEWA</name>
<dbReference type="Proteomes" id="UP001066276">
    <property type="component" value="Chromosome 5"/>
</dbReference>
<evidence type="ECO:0000313" key="1">
    <source>
        <dbReference type="EMBL" id="KAJ1158203.1"/>
    </source>
</evidence>
<dbReference type="EMBL" id="JANPWB010000009">
    <property type="protein sequence ID" value="KAJ1158203.1"/>
    <property type="molecule type" value="Genomic_DNA"/>
</dbReference>
<gene>
    <name evidence="1" type="ORF">NDU88_010897</name>
</gene>
<sequence length="74" mass="7612">MSGVAQTSTGTCLRALEALTRHGPRGSLMREVGGQRGMACTSHCELGVHGYRGALQVQRSTGLAATTTTCAAYG</sequence>
<accession>A0AAV7S4K9</accession>
<protein>
    <submittedName>
        <fullName evidence="1">Uncharacterized protein</fullName>
    </submittedName>
</protein>
<proteinExistence type="predicted"/>
<reference evidence="1" key="1">
    <citation type="journal article" date="2022" name="bioRxiv">
        <title>Sequencing and chromosome-scale assembly of the giantPleurodeles waltlgenome.</title>
        <authorList>
            <person name="Brown T."/>
            <person name="Elewa A."/>
            <person name="Iarovenko S."/>
            <person name="Subramanian E."/>
            <person name="Araus A.J."/>
            <person name="Petzold A."/>
            <person name="Susuki M."/>
            <person name="Suzuki K.-i.T."/>
            <person name="Hayashi T."/>
            <person name="Toyoda A."/>
            <person name="Oliveira C."/>
            <person name="Osipova E."/>
            <person name="Leigh N.D."/>
            <person name="Simon A."/>
            <person name="Yun M.H."/>
        </authorList>
    </citation>
    <scope>NUCLEOTIDE SEQUENCE</scope>
    <source>
        <strain evidence="1">20211129_DDA</strain>
        <tissue evidence="1">Liver</tissue>
    </source>
</reference>
<keyword evidence="2" id="KW-1185">Reference proteome</keyword>
<organism evidence="1 2">
    <name type="scientific">Pleurodeles waltl</name>
    <name type="common">Iberian ribbed newt</name>
    <dbReference type="NCBI Taxonomy" id="8319"/>
    <lineage>
        <taxon>Eukaryota</taxon>
        <taxon>Metazoa</taxon>
        <taxon>Chordata</taxon>
        <taxon>Craniata</taxon>
        <taxon>Vertebrata</taxon>
        <taxon>Euteleostomi</taxon>
        <taxon>Amphibia</taxon>
        <taxon>Batrachia</taxon>
        <taxon>Caudata</taxon>
        <taxon>Salamandroidea</taxon>
        <taxon>Salamandridae</taxon>
        <taxon>Pleurodelinae</taxon>
        <taxon>Pleurodeles</taxon>
    </lineage>
</organism>
<dbReference type="AlphaFoldDB" id="A0AAV7S4K9"/>